<dbReference type="PROSITE" id="PS50172">
    <property type="entry name" value="BRCT"/>
    <property type="match status" value="1"/>
</dbReference>
<evidence type="ECO:0000256" key="1">
    <source>
        <dbReference type="SAM" id="MobiDB-lite"/>
    </source>
</evidence>
<reference evidence="3" key="1">
    <citation type="submission" date="2015-09" db="EMBL/GenBank/DDBJ databases">
        <title>De novo assembly of Pectinophora gossypiella (Pink Bollworm) gut transcriptome.</title>
        <authorList>
            <person name="Tassone E.E."/>
        </authorList>
    </citation>
    <scope>NUCLEOTIDE SEQUENCE</scope>
</reference>
<dbReference type="Gene3D" id="3.40.50.10190">
    <property type="entry name" value="BRCT domain"/>
    <property type="match status" value="1"/>
</dbReference>
<evidence type="ECO:0000313" key="3">
    <source>
        <dbReference type="EMBL" id="JAT90823.1"/>
    </source>
</evidence>
<dbReference type="OrthoDB" id="25840at2759"/>
<dbReference type="AlphaFoldDB" id="A0A1E1WUW8"/>
<dbReference type="InterPro" id="IPR001357">
    <property type="entry name" value="BRCT_dom"/>
</dbReference>
<name>A0A1E1WUW8_PECGO</name>
<dbReference type="InterPro" id="IPR036420">
    <property type="entry name" value="BRCT_dom_sf"/>
</dbReference>
<organism evidence="3">
    <name type="scientific">Pectinophora gossypiella</name>
    <name type="common">Cotton pink bollworm</name>
    <name type="synonym">Depressaria gossypiella</name>
    <dbReference type="NCBI Taxonomy" id="13191"/>
    <lineage>
        <taxon>Eukaryota</taxon>
        <taxon>Metazoa</taxon>
        <taxon>Ecdysozoa</taxon>
        <taxon>Arthropoda</taxon>
        <taxon>Hexapoda</taxon>
        <taxon>Insecta</taxon>
        <taxon>Pterygota</taxon>
        <taxon>Neoptera</taxon>
        <taxon>Endopterygota</taxon>
        <taxon>Lepidoptera</taxon>
        <taxon>Glossata</taxon>
        <taxon>Ditrysia</taxon>
        <taxon>Gelechioidea</taxon>
        <taxon>Gelechiidae</taxon>
        <taxon>Apatetrinae</taxon>
        <taxon>Pectinophora</taxon>
    </lineage>
</organism>
<feature type="non-terminal residue" evidence="3">
    <location>
        <position position="179"/>
    </location>
</feature>
<accession>A0A1E1WUW8</accession>
<gene>
    <name evidence="3" type="ORF">g.3404</name>
</gene>
<evidence type="ECO:0000259" key="2">
    <source>
        <dbReference type="PROSITE" id="PS50172"/>
    </source>
</evidence>
<sequence>TEDKYKVRRARSASGEDPPGTDASAKAATPDSECDTDDEIEKVLRAAPQKDRRDASPDRDKKPDVNEEEKDDTMNTSRESDLAFVCDERIRGCVTISDTDSDETDQQEMDDTDLSISTVEALPSFFEGLTFSILEGSKPVLDASLVKRYITAYGGEIVEPHSDEETEVDYAVCISSSSD</sequence>
<feature type="non-terminal residue" evidence="3">
    <location>
        <position position="1"/>
    </location>
</feature>
<feature type="domain" description="BRCT" evidence="2">
    <location>
        <begin position="121"/>
        <end position="179"/>
    </location>
</feature>
<feature type="compositionally biased region" description="Basic residues" evidence="1">
    <location>
        <begin position="1"/>
        <end position="11"/>
    </location>
</feature>
<dbReference type="EMBL" id="GDQN01000231">
    <property type="protein sequence ID" value="JAT90823.1"/>
    <property type="molecule type" value="Transcribed_RNA"/>
</dbReference>
<protein>
    <recommendedName>
        <fullName evidence="2">BRCT domain-containing protein</fullName>
    </recommendedName>
</protein>
<feature type="compositionally biased region" description="Basic and acidic residues" evidence="1">
    <location>
        <begin position="41"/>
        <end position="65"/>
    </location>
</feature>
<proteinExistence type="predicted"/>
<feature type="region of interest" description="Disordered" evidence="1">
    <location>
        <begin position="1"/>
        <end position="81"/>
    </location>
</feature>